<keyword evidence="3" id="KW-1185">Reference proteome</keyword>
<organism evidence="2 3">
    <name type="scientific">Clonorchis sinensis</name>
    <name type="common">Chinese liver fluke</name>
    <dbReference type="NCBI Taxonomy" id="79923"/>
    <lineage>
        <taxon>Eukaryota</taxon>
        <taxon>Metazoa</taxon>
        <taxon>Spiralia</taxon>
        <taxon>Lophotrochozoa</taxon>
        <taxon>Platyhelminthes</taxon>
        <taxon>Trematoda</taxon>
        <taxon>Digenea</taxon>
        <taxon>Opisthorchiida</taxon>
        <taxon>Opisthorchiata</taxon>
        <taxon>Opisthorchiidae</taxon>
        <taxon>Clonorchis</taxon>
    </lineage>
</organism>
<comment type="caution">
    <text evidence="2">The sequence shown here is derived from an EMBL/GenBank/DDBJ whole genome shotgun (WGS) entry which is preliminary data.</text>
</comment>
<evidence type="ECO:0000256" key="1">
    <source>
        <dbReference type="SAM" id="MobiDB-lite"/>
    </source>
</evidence>
<feature type="region of interest" description="Disordered" evidence="1">
    <location>
        <begin position="100"/>
        <end position="128"/>
    </location>
</feature>
<sequence length="128" mass="14636">ICKKKQRTEGVEQLVSKILSSTLQKSRAYIPGTSKRHLSGPYEKYAKQFRDFCRTLLDRHLVQVEVEYLLSRRTKPTANVYHAIDDDLILEGFQDKSLSTRSLSTNESEERPAESRLQLAVEHGSVQG</sequence>
<dbReference type="OrthoDB" id="10419938at2759"/>
<accession>A0A8T1MZD8</accession>
<gene>
    <name evidence="2" type="ORF">CSKR_110477</name>
</gene>
<dbReference type="AlphaFoldDB" id="A0A8T1MZD8"/>
<dbReference type="EMBL" id="NIRI02000010">
    <property type="protein sequence ID" value="KAG5454121.1"/>
    <property type="molecule type" value="Genomic_DNA"/>
</dbReference>
<reference evidence="2 3" key="1">
    <citation type="journal article" date="2018" name="Biotechnol. Adv.">
        <title>Improved genomic resources and new bioinformatic workflow for the carcinogenic parasite Clonorchis sinensis: Biotechnological implications.</title>
        <authorList>
            <person name="Wang D."/>
            <person name="Korhonen P.K."/>
            <person name="Gasser R.B."/>
            <person name="Young N.D."/>
        </authorList>
    </citation>
    <scope>NUCLEOTIDE SEQUENCE [LARGE SCALE GENOMIC DNA]</scope>
    <source>
        <strain evidence="2">Cs-k2</strain>
    </source>
</reference>
<evidence type="ECO:0000313" key="2">
    <source>
        <dbReference type="EMBL" id="KAG5454121.1"/>
    </source>
</evidence>
<protein>
    <submittedName>
        <fullName evidence="2">Uncharacterized protein</fullName>
    </submittedName>
</protein>
<evidence type="ECO:0000313" key="3">
    <source>
        <dbReference type="Proteomes" id="UP000286415"/>
    </source>
</evidence>
<proteinExistence type="predicted"/>
<name>A0A8T1MZD8_CLOSI</name>
<reference evidence="2 3" key="2">
    <citation type="journal article" date="2021" name="Genomics">
        <title>High-quality reference genome for Clonorchis sinensis.</title>
        <authorList>
            <person name="Young N.D."/>
            <person name="Stroehlein A.J."/>
            <person name="Kinkar L."/>
            <person name="Wang T."/>
            <person name="Sohn W.M."/>
            <person name="Chang B.C.H."/>
            <person name="Kaur P."/>
            <person name="Weisz D."/>
            <person name="Dudchenko O."/>
            <person name="Aiden E.L."/>
            <person name="Korhonen P.K."/>
            <person name="Gasser R.B."/>
        </authorList>
    </citation>
    <scope>NUCLEOTIDE SEQUENCE [LARGE SCALE GENOMIC DNA]</scope>
    <source>
        <strain evidence="2">Cs-k2</strain>
    </source>
</reference>
<feature type="non-terminal residue" evidence="2">
    <location>
        <position position="1"/>
    </location>
</feature>
<dbReference type="Proteomes" id="UP000286415">
    <property type="component" value="Unassembled WGS sequence"/>
</dbReference>